<dbReference type="InterPro" id="IPR036514">
    <property type="entry name" value="SGNH_hydro_sf"/>
</dbReference>
<evidence type="ECO:0000313" key="1">
    <source>
        <dbReference type="EMBL" id="CAF1587221.1"/>
    </source>
</evidence>
<dbReference type="SUPFAM" id="SSF52266">
    <property type="entry name" value="SGNH hydrolase"/>
    <property type="match status" value="1"/>
</dbReference>
<evidence type="ECO:0000313" key="2">
    <source>
        <dbReference type="EMBL" id="CAF4457451.1"/>
    </source>
</evidence>
<proteinExistence type="predicted"/>
<comment type="caution">
    <text evidence="1">The sequence shown here is derived from an EMBL/GenBank/DDBJ whole genome shotgun (WGS) entry which is preliminary data.</text>
</comment>
<dbReference type="EMBL" id="CAJOBC010098931">
    <property type="protein sequence ID" value="CAF4457451.1"/>
    <property type="molecule type" value="Genomic_DNA"/>
</dbReference>
<reference evidence="1" key="1">
    <citation type="submission" date="2021-02" db="EMBL/GenBank/DDBJ databases">
        <authorList>
            <person name="Nowell W R."/>
        </authorList>
    </citation>
    <scope>NUCLEOTIDE SEQUENCE</scope>
</reference>
<dbReference type="AlphaFoldDB" id="A0A815ZTC3"/>
<name>A0A815ZTC3_9BILA</name>
<organism evidence="1 3">
    <name type="scientific">Didymodactylos carnosus</name>
    <dbReference type="NCBI Taxonomy" id="1234261"/>
    <lineage>
        <taxon>Eukaryota</taxon>
        <taxon>Metazoa</taxon>
        <taxon>Spiralia</taxon>
        <taxon>Gnathifera</taxon>
        <taxon>Rotifera</taxon>
        <taxon>Eurotatoria</taxon>
        <taxon>Bdelloidea</taxon>
        <taxon>Philodinida</taxon>
        <taxon>Philodinidae</taxon>
        <taxon>Didymodactylos</taxon>
    </lineage>
</organism>
<protein>
    <submittedName>
        <fullName evidence="1">Uncharacterized protein</fullName>
    </submittedName>
</protein>
<feature type="non-terminal residue" evidence="1">
    <location>
        <position position="1"/>
    </location>
</feature>
<dbReference type="Proteomes" id="UP000681722">
    <property type="component" value="Unassembled WGS sequence"/>
</dbReference>
<gene>
    <name evidence="1" type="ORF">GPM918_LOCUS41501</name>
    <name evidence="2" type="ORF">SRO942_LOCUS42560</name>
</gene>
<sequence length="139" mass="15948">FLSERKHIVRVRTHHGQKLSDLNEKLKNKYKSMVQSSDTGIFVCGTNSISNLSASKCIEEAESIIKTTKLINPNMNICMVTIPFRSRPLNEGTFGKIAEYNKQLKLLCYSQKVEFLRVTFEKGMLYDKLHPNSLGYQLM</sequence>
<dbReference type="Proteomes" id="UP000663829">
    <property type="component" value="Unassembled WGS sequence"/>
</dbReference>
<dbReference type="EMBL" id="CAJNOQ010032846">
    <property type="protein sequence ID" value="CAF1587221.1"/>
    <property type="molecule type" value="Genomic_DNA"/>
</dbReference>
<accession>A0A815ZTC3</accession>
<keyword evidence="3" id="KW-1185">Reference proteome</keyword>
<evidence type="ECO:0000313" key="3">
    <source>
        <dbReference type="Proteomes" id="UP000663829"/>
    </source>
</evidence>
<dbReference type="Gene3D" id="3.40.50.1110">
    <property type="entry name" value="SGNH hydrolase"/>
    <property type="match status" value="1"/>
</dbReference>